<dbReference type="RefSeq" id="WP_161804506.1">
    <property type="nucleotide sequence ID" value="NZ_LGKN01000003.1"/>
</dbReference>
<dbReference type="EMBL" id="BBZA01000138">
    <property type="protein sequence ID" value="GAP63363.1"/>
    <property type="molecule type" value="Genomic_DNA"/>
</dbReference>
<accession>A0A0M8K7G3</accession>
<sequence length="51" mass="5801">MSSNVNNWRIYSSHAFTPLVPFTKPIPAQHAPQEKNHLEKEALFTTIPPDV</sequence>
<proteinExistence type="predicted"/>
<reference evidence="3" key="2">
    <citation type="submission" date="2015-08" db="EMBL/GenBank/DDBJ databases">
        <title>Draft Genome Sequence of a Heterotrophic Facultative Anaerobic Bacterium Ardenticatena maritima Strain 110S.</title>
        <authorList>
            <person name="Kawaichi S."/>
            <person name="Yoshida T."/>
            <person name="Sako Y."/>
            <person name="Nakamura R."/>
        </authorList>
    </citation>
    <scope>NUCLEOTIDE SEQUENCE [LARGE SCALE GENOMIC DNA]</scope>
    <source>
        <strain evidence="3">110S</strain>
    </source>
</reference>
<name>A0A0M8K7G3_9CHLR</name>
<keyword evidence="3" id="KW-1185">Reference proteome</keyword>
<organism evidence="2 3">
    <name type="scientific">Ardenticatena maritima</name>
    <dbReference type="NCBI Taxonomy" id="872965"/>
    <lineage>
        <taxon>Bacteria</taxon>
        <taxon>Bacillati</taxon>
        <taxon>Chloroflexota</taxon>
        <taxon>Ardenticatenia</taxon>
        <taxon>Ardenticatenales</taxon>
        <taxon>Ardenticatenaceae</taxon>
        <taxon>Ardenticatena</taxon>
    </lineage>
</organism>
<comment type="caution">
    <text evidence="2">The sequence shown here is derived from an EMBL/GenBank/DDBJ whole genome shotgun (WGS) entry which is preliminary data.</text>
</comment>
<reference evidence="2 3" key="1">
    <citation type="journal article" date="2015" name="Genome Announc.">
        <title>Draft Genome Sequence of a Heterotrophic Facultative Anaerobic Thermophilic Bacterium, Ardenticatena maritima Strain 110ST.</title>
        <authorList>
            <person name="Kawaichi S."/>
            <person name="Yoshida T."/>
            <person name="Sako Y."/>
            <person name="Nakamura R."/>
        </authorList>
    </citation>
    <scope>NUCLEOTIDE SEQUENCE [LARGE SCALE GENOMIC DNA]</scope>
    <source>
        <strain evidence="2 3">110S</strain>
    </source>
</reference>
<dbReference type="AlphaFoldDB" id="A0A0M8K7G3"/>
<evidence type="ECO:0000256" key="1">
    <source>
        <dbReference type="SAM" id="MobiDB-lite"/>
    </source>
</evidence>
<gene>
    <name evidence="2" type="ORF">ARMA_1786</name>
</gene>
<evidence type="ECO:0000313" key="3">
    <source>
        <dbReference type="Proteomes" id="UP000037784"/>
    </source>
</evidence>
<protein>
    <submittedName>
        <fullName evidence="2">Uncharacterized protein</fullName>
    </submittedName>
</protein>
<feature type="compositionally biased region" description="Basic and acidic residues" evidence="1">
    <location>
        <begin position="32"/>
        <end position="42"/>
    </location>
</feature>
<evidence type="ECO:0000313" key="2">
    <source>
        <dbReference type="EMBL" id="GAP63363.1"/>
    </source>
</evidence>
<dbReference type="Proteomes" id="UP000037784">
    <property type="component" value="Unassembled WGS sequence"/>
</dbReference>
<dbReference type="InParanoid" id="A0A0M8K7G3"/>
<feature type="region of interest" description="Disordered" evidence="1">
    <location>
        <begin position="30"/>
        <end position="51"/>
    </location>
</feature>